<dbReference type="Proteomes" id="UP000198838">
    <property type="component" value="Unassembled WGS sequence"/>
</dbReference>
<dbReference type="RefSeq" id="WP_242949164.1">
    <property type="nucleotide sequence ID" value="NZ_FOJY01000041.1"/>
</dbReference>
<dbReference type="Pfam" id="PF12323">
    <property type="entry name" value="HTH_OrfB_IS605"/>
    <property type="match status" value="1"/>
</dbReference>
<keyword evidence="3" id="KW-1185">Reference proteome</keyword>
<gene>
    <name evidence="2" type="ORF">SAMN05216249_1414</name>
</gene>
<sequence length="50" mass="5825">MVKVIKVMLVSYNVQNTKMFQYAGVARFDYYWALAKEKENYGKGGRLISD</sequence>
<dbReference type="InterPro" id="IPR021027">
    <property type="entry name" value="Transposase_put_HTH"/>
</dbReference>
<reference evidence="2 3" key="1">
    <citation type="submission" date="2016-10" db="EMBL/GenBank/DDBJ databases">
        <authorList>
            <person name="de Groot N.N."/>
        </authorList>
    </citation>
    <scope>NUCLEOTIDE SEQUENCE [LARGE SCALE GENOMIC DNA]</scope>
    <source>
        <strain evidence="2 3">DSM 5522</strain>
    </source>
</reference>
<dbReference type="EMBL" id="FOJY01000041">
    <property type="protein sequence ID" value="SFB40533.1"/>
    <property type="molecule type" value="Genomic_DNA"/>
</dbReference>
<evidence type="ECO:0000313" key="3">
    <source>
        <dbReference type="Proteomes" id="UP000198838"/>
    </source>
</evidence>
<dbReference type="AlphaFoldDB" id="A0A1I1AW56"/>
<proteinExistence type="predicted"/>
<name>A0A1I1AW56_9FIRM</name>
<evidence type="ECO:0000313" key="2">
    <source>
        <dbReference type="EMBL" id="SFB40533.1"/>
    </source>
</evidence>
<feature type="domain" description="Transposase putative helix-turn-helix" evidence="1">
    <location>
        <begin position="13"/>
        <end position="45"/>
    </location>
</feature>
<evidence type="ECO:0000259" key="1">
    <source>
        <dbReference type="Pfam" id="PF12323"/>
    </source>
</evidence>
<organism evidence="2 3">
    <name type="scientific">Acetitomaculum ruminis DSM 5522</name>
    <dbReference type="NCBI Taxonomy" id="1120918"/>
    <lineage>
        <taxon>Bacteria</taxon>
        <taxon>Bacillati</taxon>
        <taxon>Bacillota</taxon>
        <taxon>Clostridia</taxon>
        <taxon>Lachnospirales</taxon>
        <taxon>Lachnospiraceae</taxon>
        <taxon>Acetitomaculum</taxon>
    </lineage>
</organism>
<protein>
    <submittedName>
        <fullName evidence="2">Putative transposase</fullName>
    </submittedName>
</protein>
<accession>A0A1I1AW56</accession>